<name>A0A7J7L9S1_9MAGN</name>
<dbReference type="AlphaFoldDB" id="A0A7J7L9S1"/>
<feature type="coiled-coil region" evidence="1">
    <location>
        <begin position="28"/>
        <end position="96"/>
    </location>
</feature>
<organism evidence="2 3">
    <name type="scientific">Kingdonia uniflora</name>
    <dbReference type="NCBI Taxonomy" id="39325"/>
    <lineage>
        <taxon>Eukaryota</taxon>
        <taxon>Viridiplantae</taxon>
        <taxon>Streptophyta</taxon>
        <taxon>Embryophyta</taxon>
        <taxon>Tracheophyta</taxon>
        <taxon>Spermatophyta</taxon>
        <taxon>Magnoliopsida</taxon>
        <taxon>Ranunculales</taxon>
        <taxon>Circaeasteraceae</taxon>
        <taxon>Kingdonia</taxon>
    </lineage>
</organism>
<comment type="caution">
    <text evidence="2">The sequence shown here is derived from an EMBL/GenBank/DDBJ whole genome shotgun (WGS) entry which is preliminary data.</text>
</comment>
<gene>
    <name evidence="2" type="ORF">GIB67_026238</name>
</gene>
<dbReference type="Proteomes" id="UP000541444">
    <property type="component" value="Unassembled WGS sequence"/>
</dbReference>
<evidence type="ECO:0000313" key="3">
    <source>
        <dbReference type="Proteomes" id="UP000541444"/>
    </source>
</evidence>
<dbReference type="EMBL" id="JACGCM010002493">
    <property type="protein sequence ID" value="KAF6139396.1"/>
    <property type="molecule type" value="Genomic_DNA"/>
</dbReference>
<dbReference type="PANTHER" id="PTHR47057">
    <property type="entry name" value="AFADIN/ALPHA-ACTININ-BINDING"/>
    <property type="match status" value="1"/>
</dbReference>
<keyword evidence="3" id="KW-1185">Reference proteome</keyword>
<keyword evidence="1" id="KW-0175">Coiled coil</keyword>
<proteinExistence type="predicted"/>
<evidence type="ECO:0000313" key="2">
    <source>
        <dbReference type="EMBL" id="KAF6139396.1"/>
    </source>
</evidence>
<evidence type="ECO:0000256" key="1">
    <source>
        <dbReference type="SAM" id="Coils"/>
    </source>
</evidence>
<dbReference type="OrthoDB" id="312015at2759"/>
<dbReference type="PANTHER" id="PTHR47057:SF1">
    <property type="entry name" value="AFADIN_ALPHA-ACTININ-BINDING PROTEIN"/>
    <property type="match status" value="1"/>
</dbReference>
<feature type="non-terminal residue" evidence="2">
    <location>
        <position position="1"/>
    </location>
</feature>
<reference evidence="2 3" key="1">
    <citation type="journal article" date="2020" name="IScience">
        <title>Genome Sequencing of the Endangered Kingdonia uniflora (Circaeasteraceae, Ranunculales) Reveals Potential Mechanisms of Evolutionary Specialization.</title>
        <authorList>
            <person name="Sun Y."/>
            <person name="Deng T."/>
            <person name="Zhang A."/>
            <person name="Moore M.J."/>
            <person name="Landis J.B."/>
            <person name="Lin N."/>
            <person name="Zhang H."/>
            <person name="Zhang X."/>
            <person name="Huang J."/>
            <person name="Zhang X."/>
            <person name="Sun H."/>
            <person name="Wang H."/>
        </authorList>
    </citation>
    <scope>NUCLEOTIDE SEQUENCE [LARGE SCALE GENOMIC DNA]</scope>
    <source>
        <strain evidence="2">TB1705</strain>
        <tissue evidence="2">Leaf</tissue>
    </source>
</reference>
<sequence length="145" mass="16866">MSRLDAQLTVKDQELATITQKEAKAKAASAFKAHIENLQQERDEFQRMVMGNQKERHPRGTWNGKKADNDFYKMIVDSYEVKKQELMAKNEQLRALLYSMKVTDMVTINNVLGSWGVVRLKLYNLLLKVVQYDRPIVCEPTWETS</sequence>
<accession>A0A7J7L9S1</accession>
<protein>
    <submittedName>
        <fullName evidence="2">Uncharacterized protein</fullName>
    </submittedName>
</protein>